<evidence type="ECO:0000256" key="1">
    <source>
        <dbReference type="SAM" id="Phobius"/>
    </source>
</evidence>
<organism evidence="2 3">
    <name type="scientific">Junco hyemalis</name>
    <name type="common">Dark-eyed junco</name>
    <dbReference type="NCBI Taxonomy" id="40217"/>
    <lineage>
        <taxon>Eukaryota</taxon>
        <taxon>Metazoa</taxon>
        <taxon>Chordata</taxon>
        <taxon>Craniata</taxon>
        <taxon>Vertebrata</taxon>
        <taxon>Euteleostomi</taxon>
        <taxon>Archelosauria</taxon>
        <taxon>Archosauria</taxon>
        <taxon>Dinosauria</taxon>
        <taxon>Saurischia</taxon>
        <taxon>Theropoda</taxon>
        <taxon>Coelurosauria</taxon>
        <taxon>Aves</taxon>
        <taxon>Neognathae</taxon>
        <taxon>Neoaves</taxon>
        <taxon>Telluraves</taxon>
        <taxon>Australaves</taxon>
        <taxon>Passeriformes</taxon>
        <taxon>Passerellidae</taxon>
        <taxon>Junco</taxon>
    </lineage>
</organism>
<keyword evidence="1" id="KW-0472">Membrane</keyword>
<dbReference type="Proteomes" id="UP000694408">
    <property type="component" value="Unplaced"/>
</dbReference>
<sequence>MRANLIILKLQLFSQCSFVTFLLGACSPWYSVNVPTLCLLVHSAVLALLPFVQADSMLCSLCTFILFWCHSVSLSSSMLQTIHVYVTLCFLKEELSETDFHIPTAINKSTNAAINHLI</sequence>
<reference evidence="2" key="2">
    <citation type="submission" date="2025-09" db="UniProtKB">
        <authorList>
            <consortium name="Ensembl"/>
        </authorList>
    </citation>
    <scope>IDENTIFICATION</scope>
</reference>
<keyword evidence="1" id="KW-1133">Transmembrane helix</keyword>
<accession>A0A8C5NNT0</accession>
<keyword evidence="3" id="KW-1185">Reference proteome</keyword>
<dbReference type="AlphaFoldDB" id="A0A8C5NNT0"/>
<dbReference type="PROSITE" id="PS51257">
    <property type="entry name" value="PROKAR_LIPOPROTEIN"/>
    <property type="match status" value="1"/>
</dbReference>
<reference evidence="2" key="1">
    <citation type="submission" date="2025-08" db="UniProtKB">
        <authorList>
            <consortium name="Ensembl"/>
        </authorList>
    </citation>
    <scope>IDENTIFICATION</scope>
</reference>
<name>A0A8C5NNT0_JUNHY</name>
<keyword evidence="1" id="KW-0812">Transmembrane</keyword>
<feature type="transmembrane region" description="Helical" evidence="1">
    <location>
        <begin position="44"/>
        <end position="69"/>
    </location>
</feature>
<evidence type="ECO:0000313" key="3">
    <source>
        <dbReference type="Proteomes" id="UP000694408"/>
    </source>
</evidence>
<evidence type="ECO:0000313" key="2">
    <source>
        <dbReference type="Ensembl" id="ENSJHYP00000012581.1"/>
    </source>
</evidence>
<feature type="transmembrane region" description="Helical" evidence="1">
    <location>
        <begin position="12"/>
        <end position="32"/>
    </location>
</feature>
<protein>
    <submittedName>
        <fullName evidence="2">Uncharacterized protein</fullName>
    </submittedName>
</protein>
<proteinExistence type="predicted"/>
<dbReference type="Ensembl" id="ENSJHYT00000015213.1">
    <property type="protein sequence ID" value="ENSJHYP00000012581.1"/>
    <property type="gene ID" value="ENSJHYG00000009802.1"/>
</dbReference>